<keyword evidence="5" id="KW-0410">Iron transport</keyword>
<protein>
    <submittedName>
        <fullName evidence="18">Iron complex outermembrane recepter protein</fullName>
    </submittedName>
</protein>
<dbReference type="PROSITE" id="PS52016">
    <property type="entry name" value="TONB_DEPENDENT_REC_3"/>
    <property type="match status" value="1"/>
</dbReference>
<dbReference type="GO" id="GO:0009279">
    <property type="term" value="C:cell outer membrane"/>
    <property type="evidence" value="ECO:0007669"/>
    <property type="project" value="UniProtKB-SubCell"/>
</dbReference>
<dbReference type="InterPro" id="IPR012910">
    <property type="entry name" value="Plug_dom"/>
</dbReference>
<dbReference type="CDD" id="cd01347">
    <property type="entry name" value="ligand_gated_channel"/>
    <property type="match status" value="1"/>
</dbReference>
<evidence type="ECO:0000256" key="15">
    <source>
        <dbReference type="SAM" id="SignalP"/>
    </source>
</evidence>
<evidence type="ECO:0000256" key="13">
    <source>
        <dbReference type="PROSITE-ProRule" id="PRU01360"/>
    </source>
</evidence>
<reference evidence="19" key="1">
    <citation type="submission" date="2016-10" db="EMBL/GenBank/DDBJ databases">
        <authorList>
            <person name="Varghese N."/>
            <person name="Submissions S."/>
        </authorList>
    </citation>
    <scope>NUCLEOTIDE SEQUENCE [LARGE SCALE GENOMIC DNA]</scope>
    <source>
        <strain evidence="19">CGMCC 1.12041</strain>
    </source>
</reference>
<dbReference type="InterPro" id="IPR037066">
    <property type="entry name" value="Plug_dom_sf"/>
</dbReference>
<dbReference type="InterPro" id="IPR036942">
    <property type="entry name" value="Beta-barrel_TonB_sf"/>
</dbReference>
<dbReference type="Proteomes" id="UP000198639">
    <property type="component" value="Unassembled WGS sequence"/>
</dbReference>
<feature type="signal peptide" evidence="15">
    <location>
        <begin position="1"/>
        <end position="24"/>
    </location>
</feature>
<dbReference type="Gene3D" id="2.170.130.10">
    <property type="entry name" value="TonB-dependent receptor, plug domain"/>
    <property type="match status" value="1"/>
</dbReference>
<dbReference type="SUPFAM" id="SSF56935">
    <property type="entry name" value="Porins"/>
    <property type="match status" value="1"/>
</dbReference>
<keyword evidence="3 13" id="KW-0813">Transport</keyword>
<evidence type="ECO:0000256" key="1">
    <source>
        <dbReference type="ARBA" id="ARBA00004571"/>
    </source>
</evidence>
<dbReference type="STRING" id="1164594.SAMN05216204_14810"/>
<evidence type="ECO:0000256" key="14">
    <source>
        <dbReference type="RuleBase" id="RU003357"/>
    </source>
</evidence>
<dbReference type="GO" id="GO:0006826">
    <property type="term" value="P:iron ion transport"/>
    <property type="evidence" value="ECO:0007669"/>
    <property type="project" value="UniProtKB-KW"/>
</dbReference>
<evidence type="ECO:0000256" key="11">
    <source>
        <dbReference type="ARBA" id="ARBA00023170"/>
    </source>
</evidence>
<proteinExistence type="inferred from homology"/>
<evidence type="ECO:0000313" key="19">
    <source>
        <dbReference type="Proteomes" id="UP000198639"/>
    </source>
</evidence>
<dbReference type="PANTHER" id="PTHR32552">
    <property type="entry name" value="FERRICHROME IRON RECEPTOR-RELATED"/>
    <property type="match status" value="1"/>
</dbReference>
<gene>
    <name evidence="18" type="ORF">SAMN05216204_14810</name>
</gene>
<evidence type="ECO:0000256" key="3">
    <source>
        <dbReference type="ARBA" id="ARBA00022448"/>
    </source>
</evidence>
<evidence type="ECO:0000256" key="5">
    <source>
        <dbReference type="ARBA" id="ARBA00022496"/>
    </source>
</evidence>
<dbReference type="Gene3D" id="2.40.170.20">
    <property type="entry name" value="TonB-dependent receptor, beta-barrel domain"/>
    <property type="match status" value="1"/>
</dbReference>
<dbReference type="OrthoDB" id="9760620at2"/>
<dbReference type="InterPro" id="IPR039426">
    <property type="entry name" value="TonB-dep_rcpt-like"/>
</dbReference>
<evidence type="ECO:0000256" key="10">
    <source>
        <dbReference type="ARBA" id="ARBA00023136"/>
    </source>
</evidence>
<keyword evidence="10 13" id="KW-0472">Membrane</keyword>
<evidence type="ECO:0000313" key="18">
    <source>
        <dbReference type="EMBL" id="SFD94832.1"/>
    </source>
</evidence>
<evidence type="ECO:0000256" key="9">
    <source>
        <dbReference type="ARBA" id="ARBA00023077"/>
    </source>
</evidence>
<dbReference type="EMBL" id="FOLD01000048">
    <property type="protein sequence ID" value="SFD94832.1"/>
    <property type="molecule type" value="Genomic_DNA"/>
</dbReference>
<keyword evidence="19" id="KW-1185">Reference proteome</keyword>
<evidence type="ECO:0000259" key="16">
    <source>
        <dbReference type="Pfam" id="PF00593"/>
    </source>
</evidence>
<sequence>MKHYAIRLNAIAAVCACWPLCAAAADEIRNPVSVVVVSGTRAEHTSFDLPAAIDVVDASQIRDTQPRVNASEALAAVPGLVARDRQNYAQDLQISSRGFGARSAFGVRGVRLVADGIPATMPDGQGQAATFNLDMAERIEVLRGPFSALYGNHSGGVVQLFTRDPKGPPAIESSFSAGSDGLRKLDVNAQGSSGALGYLLDASRFETDGYRDHSAATREQAYAKLVVEPSATSRLAITASGLRQDDTQDPLGVTWATYQRNPRAGEIDTTDTQSPQRTLAERYDTRKSIDHQQFGVSWEGRFGPDRLQVTAWGGNRRVIQYQSFSRGFQAPPTHSGGVIDFDRDFHGIDANWRMVREVAGGTLRATVGLELARSTDARQGFENFIGNTFGVKGNLRRDEENEVRSSDPYAQLEWEGGRWVLTGGVRRSRLEFGVRDRYLSNGNDSGSVDYRHTTPLAGVLYKVSPALNVYASAARGFETPTLNELFYSGTGAGFNFSLSPAIGTHLEAGLKAMLASGVRLNAALFQVRTKDELVVDSSAGGRTSYRNASATLRQGGELSLAAQFGAGWNAKLALTALRAIYDEGFGAVAEGSRLPGIAKTSFYGEFGWKEAQGRFGAALETIANGRVYAEDSNTQTPAPGYAIVNARVHASQQLGGWRLKQFARLNNLFDRDYVGSVIVGDTNRRYYEGAPGRNWILGASAQYQF</sequence>
<organism evidence="18 19">
    <name type="scientific">Massilia yuzhufengensis</name>
    <dbReference type="NCBI Taxonomy" id="1164594"/>
    <lineage>
        <taxon>Bacteria</taxon>
        <taxon>Pseudomonadati</taxon>
        <taxon>Pseudomonadota</taxon>
        <taxon>Betaproteobacteria</taxon>
        <taxon>Burkholderiales</taxon>
        <taxon>Oxalobacteraceae</taxon>
        <taxon>Telluria group</taxon>
        <taxon>Massilia</taxon>
    </lineage>
</organism>
<keyword evidence="12 13" id="KW-0998">Cell outer membrane</keyword>
<keyword evidence="7" id="KW-0408">Iron</keyword>
<keyword evidence="15" id="KW-0732">Signal</keyword>
<dbReference type="PANTHER" id="PTHR32552:SF81">
    <property type="entry name" value="TONB-DEPENDENT OUTER MEMBRANE RECEPTOR"/>
    <property type="match status" value="1"/>
</dbReference>
<evidence type="ECO:0000256" key="6">
    <source>
        <dbReference type="ARBA" id="ARBA00022692"/>
    </source>
</evidence>
<dbReference type="Pfam" id="PF00593">
    <property type="entry name" value="TonB_dep_Rec_b-barrel"/>
    <property type="match status" value="1"/>
</dbReference>
<evidence type="ECO:0000256" key="7">
    <source>
        <dbReference type="ARBA" id="ARBA00023004"/>
    </source>
</evidence>
<feature type="domain" description="TonB-dependent receptor plug" evidence="17">
    <location>
        <begin position="48"/>
        <end position="157"/>
    </location>
</feature>
<dbReference type="RefSeq" id="WP_091877361.1">
    <property type="nucleotide sequence ID" value="NZ_FOLD01000048.1"/>
</dbReference>
<dbReference type="AlphaFoldDB" id="A0A1I1WIC7"/>
<keyword evidence="6 13" id="KW-0812">Transmembrane</keyword>
<dbReference type="InterPro" id="IPR000531">
    <property type="entry name" value="Beta-barrel_TonB"/>
</dbReference>
<comment type="similarity">
    <text evidence="2 13 14">Belongs to the TonB-dependent receptor family.</text>
</comment>
<feature type="domain" description="TonB-dependent receptor-like beta-barrel" evidence="16">
    <location>
        <begin position="242"/>
        <end position="668"/>
    </location>
</feature>
<evidence type="ECO:0000256" key="2">
    <source>
        <dbReference type="ARBA" id="ARBA00009810"/>
    </source>
</evidence>
<feature type="chain" id="PRO_5011441118" evidence="15">
    <location>
        <begin position="25"/>
        <end position="705"/>
    </location>
</feature>
<dbReference type="Pfam" id="PF07715">
    <property type="entry name" value="Plug"/>
    <property type="match status" value="1"/>
</dbReference>
<comment type="subcellular location">
    <subcellularLocation>
        <location evidence="1 13">Cell outer membrane</location>
        <topology evidence="1 13">Multi-pass membrane protein</topology>
    </subcellularLocation>
</comment>
<accession>A0A1I1WIC7</accession>
<keyword evidence="8" id="KW-0406">Ion transport</keyword>
<name>A0A1I1WIC7_9BURK</name>
<evidence type="ECO:0000256" key="4">
    <source>
        <dbReference type="ARBA" id="ARBA00022452"/>
    </source>
</evidence>
<keyword evidence="4 13" id="KW-1134">Transmembrane beta strand</keyword>
<evidence type="ECO:0000256" key="8">
    <source>
        <dbReference type="ARBA" id="ARBA00023065"/>
    </source>
</evidence>
<keyword evidence="9 14" id="KW-0798">TonB box</keyword>
<keyword evidence="11" id="KW-0675">Receptor</keyword>
<evidence type="ECO:0000256" key="12">
    <source>
        <dbReference type="ARBA" id="ARBA00023237"/>
    </source>
</evidence>
<evidence type="ECO:0000259" key="17">
    <source>
        <dbReference type="Pfam" id="PF07715"/>
    </source>
</evidence>